<dbReference type="RefSeq" id="WP_012890352.1">
    <property type="nucleotide sequence ID" value="NC_013595.1"/>
</dbReference>
<keyword evidence="1" id="KW-1133">Transmembrane helix</keyword>
<sequence length="247" mass="25590">MTLQSAAFWMLATLSVAGGVAVFVVDSMARATFALLTSLICVGLVFLLIDLSYLGVLIVLMMVMEMLIMAVFMIMFMMNPAGLMPMKMVHNARGAPLIAAGVFVLLVAGVFLTPWPRRRGSPPADPTHALGLSIMGPKMLVMMVVGVAILATMISTTVLATHRGRYDADSGGDDSGDDGGGGNGDGDGDGDNSGGGGNGGGGGAPTGHLSPPRALPSSPPPDLPSPSPAERARHRGDRPRLRHEEDR</sequence>
<organism evidence="3 4">
    <name type="scientific">Streptosporangium roseum (strain ATCC 12428 / DSM 43021 / JCM 3005 / KCTC 9067 / NCIMB 10171 / NRRL 2505 / NI 9100)</name>
    <dbReference type="NCBI Taxonomy" id="479432"/>
    <lineage>
        <taxon>Bacteria</taxon>
        <taxon>Bacillati</taxon>
        <taxon>Actinomycetota</taxon>
        <taxon>Actinomycetes</taxon>
        <taxon>Streptosporangiales</taxon>
        <taxon>Streptosporangiaceae</taxon>
        <taxon>Streptosporangium</taxon>
    </lineage>
</organism>
<dbReference type="eggNOG" id="COG0839">
    <property type="taxonomic scope" value="Bacteria"/>
</dbReference>
<keyword evidence="1" id="KW-0812">Transmembrane</keyword>
<feature type="transmembrane region" description="Helical" evidence="1">
    <location>
        <begin position="139"/>
        <end position="160"/>
    </location>
</feature>
<dbReference type="InterPro" id="IPR042106">
    <property type="entry name" value="Nuo/plastoQ_OxRdtase_6_NuoJ"/>
</dbReference>
<reference evidence="3 4" key="1">
    <citation type="journal article" date="2010" name="Stand. Genomic Sci.">
        <title>Complete genome sequence of Streptosporangium roseum type strain (NI 9100).</title>
        <authorList>
            <person name="Nolan M."/>
            <person name="Sikorski J."/>
            <person name="Jando M."/>
            <person name="Lucas S."/>
            <person name="Lapidus A."/>
            <person name="Glavina Del Rio T."/>
            <person name="Chen F."/>
            <person name="Tice H."/>
            <person name="Pitluck S."/>
            <person name="Cheng J.F."/>
            <person name="Chertkov O."/>
            <person name="Sims D."/>
            <person name="Meincke L."/>
            <person name="Brettin T."/>
            <person name="Han C."/>
            <person name="Detter J.C."/>
            <person name="Bruce D."/>
            <person name="Goodwin L."/>
            <person name="Land M."/>
            <person name="Hauser L."/>
            <person name="Chang Y.J."/>
            <person name="Jeffries C.D."/>
            <person name="Ivanova N."/>
            <person name="Mavromatis K."/>
            <person name="Mikhailova N."/>
            <person name="Chen A."/>
            <person name="Palaniappan K."/>
            <person name="Chain P."/>
            <person name="Rohde M."/>
            <person name="Goker M."/>
            <person name="Bristow J."/>
            <person name="Eisen J.A."/>
            <person name="Markowitz V."/>
            <person name="Hugenholtz P."/>
            <person name="Kyrpides N.C."/>
            <person name="Klenk H.P."/>
        </authorList>
    </citation>
    <scope>NUCLEOTIDE SEQUENCE [LARGE SCALE GENOMIC DNA]</scope>
    <source>
        <strain evidence="4">ATCC 12428 / DSM 43021 / JCM 3005 / NI 9100</strain>
    </source>
</reference>
<evidence type="ECO:0000313" key="3">
    <source>
        <dbReference type="EMBL" id="ACZ86609.1"/>
    </source>
</evidence>
<evidence type="ECO:0000256" key="2">
    <source>
        <dbReference type="SAM" id="MobiDB-lite"/>
    </source>
</evidence>
<dbReference type="HOGENOM" id="CLU_1124043_0_0_11"/>
<keyword evidence="1" id="KW-0874">Quinone</keyword>
<name>D2AS82_STRRD</name>
<dbReference type="EMBL" id="CP001814">
    <property type="protein sequence ID" value="ACZ86609.1"/>
    <property type="molecule type" value="Genomic_DNA"/>
</dbReference>
<dbReference type="Proteomes" id="UP000002029">
    <property type="component" value="Chromosome"/>
</dbReference>
<dbReference type="EC" id="7.1.1.-" evidence="1"/>
<feature type="compositionally biased region" description="Gly residues" evidence="2">
    <location>
        <begin position="178"/>
        <end position="205"/>
    </location>
</feature>
<dbReference type="AlphaFoldDB" id="D2AS82"/>
<feature type="transmembrane region" description="Helical" evidence="1">
    <location>
        <begin position="6"/>
        <end position="25"/>
    </location>
</feature>
<comment type="function">
    <text evidence="1">NDH-1 shuttles electrons from NADH, via FMN and iron-sulfur (Fe-S) centers, to quinones in the respiratory chain. Couples the redox reaction to proton translocation (for every two electrons transferred, four hydrogen ions are translocated across the cytoplasmic membrane), and thus conserves the redox energy in a proton gradient.</text>
</comment>
<feature type="transmembrane region" description="Helical" evidence="1">
    <location>
        <begin position="97"/>
        <end position="115"/>
    </location>
</feature>
<accession>D2AS82</accession>
<feature type="transmembrane region" description="Helical" evidence="1">
    <location>
        <begin position="32"/>
        <end position="49"/>
    </location>
</feature>
<keyword evidence="4" id="KW-1185">Reference proteome</keyword>
<dbReference type="GO" id="GO:0048038">
    <property type="term" value="F:quinone binding"/>
    <property type="evidence" value="ECO:0007669"/>
    <property type="project" value="UniProtKB-UniRule"/>
</dbReference>
<feature type="compositionally biased region" description="Pro residues" evidence="2">
    <location>
        <begin position="213"/>
        <end position="227"/>
    </location>
</feature>
<feature type="compositionally biased region" description="Basic and acidic residues" evidence="2">
    <location>
        <begin position="238"/>
        <end position="247"/>
    </location>
</feature>
<feature type="region of interest" description="Disordered" evidence="2">
    <location>
        <begin position="167"/>
        <end position="247"/>
    </location>
</feature>
<dbReference type="Gene3D" id="1.20.120.1200">
    <property type="entry name" value="NADH-ubiquinone/plastoquinone oxidoreductase chain 6, subunit NuoJ"/>
    <property type="match status" value="1"/>
</dbReference>
<comment type="subcellular location">
    <subcellularLocation>
        <location evidence="1">Cell membrane</location>
        <topology evidence="1">Multi-pass membrane protein</topology>
    </subcellularLocation>
</comment>
<keyword evidence="1" id="KW-0472">Membrane</keyword>
<dbReference type="Pfam" id="PF00499">
    <property type="entry name" value="Oxidored_q3"/>
    <property type="match status" value="1"/>
</dbReference>
<gene>
    <name evidence="3" type="ordered locus">Sros_3681</name>
</gene>
<protein>
    <recommendedName>
        <fullName evidence="1">NADH-quinone oxidoreductase subunit J</fullName>
        <ecNumber evidence="1">7.1.1.-</ecNumber>
    </recommendedName>
</protein>
<comment type="similarity">
    <text evidence="1">Belongs to the complex I subunit 6 family.</text>
</comment>
<keyword evidence="1" id="KW-0520">NAD</keyword>
<dbReference type="KEGG" id="sro:Sros_3681"/>
<feature type="transmembrane region" description="Helical" evidence="1">
    <location>
        <begin position="55"/>
        <end position="76"/>
    </location>
</feature>
<keyword evidence="1" id="KW-1003">Cell membrane</keyword>
<dbReference type="InterPro" id="IPR001457">
    <property type="entry name" value="NADH_UbQ/plastoQ_OxRdtase_su6"/>
</dbReference>
<dbReference type="STRING" id="479432.Sros_3681"/>
<comment type="catalytic activity">
    <reaction evidence="1">
        <text>a quinone + NADH + 5 H(+)(in) = a quinol + NAD(+) + 4 H(+)(out)</text>
        <dbReference type="Rhea" id="RHEA:57888"/>
        <dbReference type="ChEBI" id="CHEBI:15378"/>
        <dbReference type="ChEBI" id="CHEBI:24646"/>
        <dbReference type="ChEBI" id="CHEBI:57540"/>
        <dbReference type="ChEBI" id="CHEBI:57945"/>
        <dbReference type="ChEBI" id="CHEBI:132124"/>
    </reaction>
</comment>
<evidence type="ECO:0000256" key="1">
    <source>
        <dbReference type="RuleBase" id="RU004429"/>
    </source>
</evidence>
<dbReference type="GO" id="GO:0008137">
    <property type="term" value="F:NADH dehydrogenase (ubiquinone) activity"/>
    <property type="evidence" value="ECO:0007669"/>
    <property type="project" value="UniProtKB-UniRule"/>
</dbReference>
<dbReference type="GO" id="GO:0005886">
    <property type="term" value="C:plasma membrane"/>
    <property type="evidence" value="ECO:0007669"/>
    <property type="project" value="UniProtKB-SubCell"/>
</dbReference>
<evidence type="ECO:0000313" key="4">
    <source>
        <dbReference type="Proteomes" id="UP000002029"/>
    </source>
</evidence>
<proteinExistence type="inferred from homology"/>